<proteinExistence type="predicted"/>
<accession>A0A2T9JE19</accession>
<organism evidence="2 3">
    <name type="scientific">Caulobacter radicis</name>
    <dbReference type="NCBI Taxonomy" id="2172650"/>
    <lineage>
        <taxon>Bacteria</taxon>
        <taxon>Pseudomonadati</taxon>
        <taxon>Pseudomonadota</taxon>
        <taxon>Alphaproteobacteria</taxon>
        <taxon>Caulobacterales</taxon>
        <taxon>Caulobacteraceae</taxon>
        <taxon>Caulobacter</taxon>
    </lineage>
</organism>
<feature type="compositionally biased region" description="Basic residues" evidence="1">
    <location>
        <begin position="16"/>
        <end position="25"/>
    </location>
</feature>
<gene>
    <name evidence="2" type="ORF">DDF65_12455</name>
</gene>
<dbReference type="EMBL" id="QDKP01000039">
    <property type="protein sequence ID" value="PVM81147.1"/>
    <property type="molecule type" value="Genomic_DNA"/>
</dbReference>
<name>A0A2T9JE19_9CAUL</name>
<dbReference type="Proteomes" id="UP000244913">
    <property type="component" value="Unassembled WGS sequence"/>
</dbReference>
<reference evidence="2 3" key="1">
    <citation type="submission" date="2018-04" db="EMBL/GenBank/DDBJ databases">
        <title>The genome sequence of Caulobacter sp. 736.</title>
        <authorList>
            <person name="Gao J."/>
            <person name="Sun J."/>
        </authorList>
    </citation>
    <scope>NUCLEOTIDE SEQUENCE [LARGE SCALE GENOMIC DNA]</scope>
    <source>
        <strain evidence="2 3">736</strain>
    </source>
</reference>
<feature type="region of interest" description="Disordered" evidence="1">
    <location>
        <begin position="1"/>
        <end position="61"/>
    </location>
</feature>
<feature type="compositionally biased region" description="Basic and acidic residues" evidence="1">
    <location>
        <begin position="26"/>
        <end position="36"/>
    </location>
</feature>
<comment type="caution">
    <text evidence="2">The sequence shown here is derived from an EMBL/GenBank/DDBJ whole genome shotgun (WGS) entry which is preliminary data.</text>
</comment>
<evidence type="ECO:0000256" key="1">
    <source>
        <dbReference type="SAM" id="MobiDB-lite"/>
    </source>
</evidence>
<evidence type="ECO:0000313" key="2">
    <source>
        <dbReference type="EMBL" id="PVM81147.1"/>
    </source>
</evidence>
<protein>
    <submittedName>
        <fullName evidence="2">Uncharacterized protein</fullName>
    </submittedName>
</protein>
<evidence type="ECO:0000313" key="3">
    <source>
        <dbReference type="Proteomes" id="UP000244913"/>
    </source>
</evidence>
<dbReference type="AlphaFoldDB" id="A0A2T9JE19"/>
<keyword evidence="3" id="KW-1185">Reference proteome</keyword>
<sequence length="89" mass="10194">MVQRLQPRRGDPDHPRLRRRQRTRRAVGDVHGRDRGVGGARATSPTSRHSRPCGGNPSVSRRCWWGGSPAIRWRFTCQRNQGFPPQGRE</sequence>